<sequence>MPANERNLYPNIKRVVWSDWAEGKVRQQHWHPMRTAMLYRLGPQIGAKKFATMFGLNPATVSKKAAKLGIQLPRTWRSYEPQELAFIRRNAQLLTYKQMAQHLGRTESSVASIAHAKGIGAGTPQGEHHPCCKATDHEVELARHLYDEGMTQREIAEKMEVNQSTVTRWLNFTFRTNIKLEDYRRAKA</sequence>
<dbReference type="SUPFAM" id="SSF46689">
    <property type="entry name" value="Homeodomain-like"/>
    <property type="match status" value="1"/>
</dbReference>
<reference evidence="2 3" key="1">
    <citation type="submission" date="2020-12" db="EMBL/GenBank/DDBJ databases">
        <title>Enhanced detection system for hospital associated transmission using whole genome sequencing surveillance.</title>
        <authorList>
            <person name="Harrison L.H."/>
            <person name="Van Tyne D."/>
            <person name="Marsh J.W."/>
            <person name="Griffith M.P."/>
            <person name="Snyder D.J."/>
            <person name="Cooper V.S."/>
            <person name="Mustapha M."/>
        </authorList>
    </citation>
    <scope>NUCLEOTIDE SEQUENCE [LARGE SCALE GENOMIC DNA]</scope>
    <source>
        <strain evidence="2 3">SER00238</strain>
    </source>
</reference>
<evidence type="ECO:0000313" key="3">
    <source>
        <dbReference type="Proteomes" id="UP000639004"/>
    </source>
</evidence>
<keyword evidence="3" id="KW-1185">Reference proteome</keyword>
<dbReference type="Proteomes" id="UP000639004">
    <property type="component" value="Unassembled WGS sequence"/>
</dbReference>
<comment type="caution">
    <text evidence="2">The sequence shown here is derived from an EMBL/GenBank/DDBJ whole genome shotgun (WGS) entry which is preliminary data.</text>
</comment>
<accession>A0ABS0TRY9</accession>
<dbReference type="Pfam" id="PF13384">
    <property type="entry name" value="HTH_23"/>
    <property type="match status" value="1"/>
</dbReference>
<name>A0ABS0TRY9_SERPR</name>
<dbReference type="PROSITE" id="PS50943">
    <property type="entry name" value="HTH_CROC1"/>
    <property type="match status" value="1"/>
</dbReference>
<dbReference type="InterPro" id="IPR009057">
    <property type="entry name" value="Homeodomain-like_sf"/>
</dbReference>
<gene>
    <name evidence="2" type="ORF">JEQ07_11980</name>
</gene>
<protein>
    <submittedName>
        <fullName evidence="2">Helix-turn-helix domain-containing protein</fullName>
    </submittedName>
</protein>
<dbReference type="InterPro" id="IPR001387">
    <property type="entry name" value="Cro/C1-type_HTH"/>
</dbReference>
<proteinExistence type="predicted"/>
<dbReference type="EMBL" id="JAEHSL010000007">
    <property type="protein sequence ID" value="MBI6181112.1"/>
    <property type="molecule type" value="Genomic_DNA"/>
</dbReference>
<dbReference type="RefSeq" id="WP_198642309.1">
    <property type="nucleotide sequence ID" value="NZ_JAEHSL010000007.1"/>
</dbReference>
<evidence type="ECO:0000313" key="2">
    <source>
        <dbReference type="EMBL" id="MBI6181112.1"/>
    </source>
</evidence>
<evidence type="ECO:0000259" key="1">
    <source>
        <dbReference type="PROSITE" id="PS50943"/>
    </source>
</evidence>
<feature type="domain" description="HTH cro/C1-type" evidence="1">
    <location>
        <begin position="149"/>
        <end position="171"/>
    </location>
</feature>
<dbReference type="Gene3D" id="1.10.10.60">
    <property type="entry name" value="Homeodomain-like"/>
    <property type="match status" value="1"/>
</dbReference>
<organism evidence="2 3">
    <name type="scientific">Serratia proteamaculans</name>
    <dbReference type="NCBI Taxonomy" id="28151"/>
    <lineage>
        <taxon>Bacteria</taxon>
        <taxon>Pseudomonadati</taxon>
        <taxon>Pseudomonadota</taxon>
        <taxon>Gammaproteobacteria</taxon>
        <taxon>Enterobacterales</taxon>
        <taxon>Yersiniaceae</taxon>
        <taxon>Serratia</taxon>
    </lineage>
</organism>